<evidence type="ECO:0000313" key="2">
    <source>
        <dbReference type="EMBL" id="OJA15132.1"/>
    </source>
</evidence>
<feature type="non-terminal residue" evidence="2">
    <location>
        <position position="103"/>
    </location>
</feature>
<dbReference type="EMBL" id="LVVM01003316">
    <property type="protein sequence ID" value="OJA15132.1"/>
    <property type="molecule type" value="Genomic_DNA"/>
</dbReference>
<protein>
    <submittedName>
        <fullName evidence="2">Uncharacterized protein</fullName>
    </submittedName>
</protein>
<name>A0A1J8QTY9_9AGAM</name>
<dbReference type="AlphaFoldDB" id="A0A1J8QTY9"/>
<evidence type="ECO:0000313" key="3">
    <source>
        <dbReference type="Proteomes" id="UP000183567"/>
    </source>
</evidence>
<sequence length="103" mass="11314">MARRGDEHYYWDASCCTNFCTGIPRTPLESPPSQLEHDDSSTTSMTLPSILQQPLPPVLLIPSIPTALQVNSNARHPILDLIACAKEGWNTELARANRTLADA</sequence>
<dbReference type="Proteomes" id="UP000183567">
    <property type="component" value="Unassembled WGS sequence"/>
</dbReference>
<keyword evidence="3" id="KW-1185">Reference proteome</keyword>
<proteinExistence type="predicted"/>
<reference evidence="2 3" key="1">
    <citation type="submission" date="2016-03" db="EMBL/GenBank/DDBJ databases">
        <title>Comparative genomics of the ectomycorrhizal sister species Rhizopogon vinicolor and Rhizopogon vesiculosus (Basidiomycota: Boletales) reveals a divergence of the mating type B locus.</title>
        <authorList>
            <person name="Mujic A.B."/>
            <person name="Kuo A."/>
            <person name="Tritt A."/>
            <person name="Lipzen A."/>
            <person name="Chen C."/>
            <person name="Johnson J."/>
            <person name="Sharma A."/>
            <person name="Barry K."/>
            <person name="Grigoriev I.V."/>
            <person name="Spatafora J.W."/>
        </authorList>
    </citation>
    <scope>NUCLEOTIDE SEQUENCE [LARGE SCALE GENOMIC DNA]</scope>
    <source>
        <strain evidence="2 3">AM-OR11-056</strain>
    </source>
</reference>
<comment type="caution">
    <text evidence="2">The sequence shown here is derived from an EMBL/GenBank/DDBJ whole genome shotgun (WGS) entry which is preliminary data.</text>
</comment>
<accession>A0A1J8QTY9</accession>
<gene>
    <name evidence="2" type="ORF">AZE42_12029</name>
</gene>
<evidence type="ECO:0000256" key="1">
    <source>
        <dbReference type="SAM" id="MobiDB-lite"/>
    </source>
</evidence>
<feature type="region of interest" description="Disordered" evidence="1">
    <location>
        <begin position="27"/>
        <end position="47"/>
    </location>
</feature>
<organism evidence="2 3">
    <name type="scientific">Rhizopogon vesiculosus</name>
    <dbReference type="NCBI Taxonomy" id="180088"/>
    <lineage>
        <taxon>Eukaryota</taxon>
        <taxon>Fungi</taxon>
        <taxon>Dikarya</taxon>
        <taxon>Basidiomycota</taxon>
        <taxon>Agaricomycotina</taxon>
        <taxon>Agaricomycetes</taxon>
        <taxon>Agaricomycetidae</taxon>
        <taxon>Boletales</taxon>
        <taxon>Suillineae</taxon>
        <taxon>Rhizopogonaceae</taxon>
        <taxon>Rhizopogon</taxon>
    </lineage>
</organism>